<dbReference type="EMBL" id="ML122287">
    <property type="protein sequence ID" value="RPD56581.1"/>
    <property type="molecule type" value="Genomic_DNA"/>
</dbReference>
<feature type="compositionally biased region" description="Low complexity" evidence="1">
    <location>
        <begin position="603"/>
        <end position="625"/>
    </location>
</feature>
<dbReference type="AlphaFoldDB" id="A0A5C2RZY2"/>
<evidence type="ECO:0000313" key="2">
    <source>
        <dbReference type="EMBL" id="RPD56581.1"/>
    </source>
</evidence>
<organism evidence="2 3">
    <name type="scientific">Lentinus tigrinus ALCF2SS1-6</name>
    <dbReference type="NCBI Taxonomy" id="1328759"/>
    <lineage>
        <taxon>Eukaryota</taxon>
        <taxon>Fungi</taxon>
        <taxon>Dikarya</taxon>
        <taxon>Basidiomycota</taxon>
        <taxon>Agaricomycotina</taxon>
        <taxon>Agaricomycetes</taxon>
        <taxon>Polyporales</taxon>
        <taxon>Polyporaceae</taxon>
        <taxon>Lentinus</taxon>
    </lineage>
</organism>
<feature type="compositionally biased region" description="Basic and acidic residues" evidence="1">
    <location>
        <begin position="128"/>
        <end position="138"/>
    </location>
</feature>
<feature type="region of interest" description="Disordered" evidence="1">
    <location>
        <begin position="802"/>
        <end position="1069"/>
    </location>
</feature>
<feature type="region of interest" description="Disordered" evidence="1">
    <location>
        <begin position="270"/>
        <end position="386"/>
    </location>
</feature>
<feature type="compositionally biased region" description="Polar residues" evidence="1">
    <location>
        <begin position="290"/>
        <end position="300"/>
    </location>
</feature>
<feature type="compositionally biased region" description="Pro residues" evidence="1">
    <location>
        <begin position="852"/>
        <end position="865"/>
    </location>
</feature>
<feature type="compositionally biased region" description="Basic and acidic residues" evidence="1">
    <location>
        <begin position="229"/>
        <end position="242"/>
    </location>
</feature>
<name>A0A5C2RZY2_9APHY</name>
<feature type="compositionally biased region" description="Polar residues" evidence="1">
    <location>
        <begin position="109"/>
        <end position="121"/>
    </location>
</feature>
<dbReference type="Proteomes" id="UP000313359">
    <property type="component" value="Unassembled WGS sequence"/>
</dbReference>
<reference evidence="2" key="1">
    <citation type="journal article" date="2018" name="Genome Biol. Evol.">
        <title>Genomics and development of Lentinus tigrinus, a white-rot wood-decaying mushroom with dimorphic fruiting bodies.</title>
        <authorList>
            <person name="Wu B."/>
            <person name="Xu Z."/>
            <person name="Knudson A."/>
            <person name="Carlson A."/>
            <person name="Chen N."/>
            <person name="Kovaka S."/>
            <person name="LaButti K."/>
            <person name="Lipzen A."/>
            <person name="Pennachio C."/>
            <person name="Riley R."/>
            <person name="Schakwitz W."/>
            <person name="Umezawa K."/>
            <person name="Ohm R.A."/>
            <person name="Grigoriev I.V."/>
            <person name="Nagy L.G."/>
            <person name="Gibbons J."/>
            <person name="Hibbett D."/>
        </authorList>
    </citation>
    <scope>NUCLEOTIDE SEQUENCE [LARGE SCALE GENOMIC DNA]</scope>
    <source>
        <strain evidence="2">ALCF2SS1-6</strain>
    </source>
</reference>
<feature type="compositionally biased region" description="Acidic residues" evidence="1">
    <location>
        <begin position="348"/>
        <end position="365"/>
    </location>
</feature>
<feature type="compositionally biased region" description="Basic residues" evidence="1">
    <location>
        <begin position="868"/>
        <end position="877"/>
    </location>
</feature>
<feature type="region of interest" description="Disordered" evidence="1">
    <location>
        <begin position="109"/>
        <end position="143"/>
    </location>
</feature>
<evidence type="ECO:0000313" key="3">
    <source>
        <dbReference type="Proteomes" id="UP000313359"/>
    </source>
</evidence>
<feature type="compositionally biased region" description="Polar residues" evidence="1">
    <location>
        <begin position="367"/>
        <end position="386"/>
    </location>
</feature>
<sequence>MSTKSPHTTPRGRSVIPLGALQHLDKPMLLSLLKASFPPPRGHHAGRSAALHFLSEEELRQRISSGTVTVGWSRVSRWLKTPPDPKDAPLRGLSQREWIMDCRVLELSQRGTSRRMQSSESPGPRLPGDIDRQHDRRGWSHPPASVLQPLNCYKVRAGSEPVVFMGPVVDLCQLASSQVAQLKSPAGSLPSPQHADCPLASLPERSLWSPPLSSQNSSTGRTSTPSPPERPHIQVVHPHDTHIPPPPSAPVVSEVVHVSTSLTSIQCLVDYPSDSDSDADTSTHAPEESSPLSVQQSSAPQLRPPEVGKLAMEEDGDGRLAEQATASAALPRGSSSSIEHDSTSSEESSSEEEEESSPSDGDADEYPSSSRQPSSPLVAYESTSADEGQFSAYGTFSFEDRERTSAEHMGDDSVRWQDVDGRPRSSDLGHHAPSDSGSDHSRPDGSRETLVDSTLRSYNFAPFWQGVGRLAVFGEDRTCVQDDGQPLRTVDVLPDVPMCFDPVRRIFTMRSNELVNALVRTMHAREAFWYLSVPIIIDGIRRRRRLAYVDATSTQVTMRPIVDVELHLLDPAASAALLDGVRLGVNYMVEYSFEPAVEDTPRSQASAHTSAEESASESEALRVASPANLTDSSAVERDTRSDASVSAQSDPEPEAVGTVLHAYTPQQRTRALTRWLYRARGGQFARSPLLQQIRGAPRQASQQAATLLAWTKFAREVYTSGPADDTADPPARGQAITKRAVGDFLRRGHDWVKHALCAQALIDSGHPRVSELIELLVIKSSMLGAKTLANLCTFAKERNKVPAIPLRGRPPMTDPGSDSDYVPPPPKQRAAPGHRSVSNYANVRLDARRSPRSPPPRINRPPAPRPANGKHRGHKSRPAAALGVDAHERHKPLEDDLTDRDGEGETDRSGSVGGQTGAPMATTRLYGSLHHPEVPESDQDDGTSPQLPRVRREQSDDDLPPPPKSVAPPPRKGPMASRLSAQGTQPRERRSNSSPPAPPRRPRGGGVPRLPPATPLSDSDDPPPPRKQGGVQAGVPIRGAASPAGTSRASAPAPGGFASSSTRKDSARTTWVTRSVGGFIIEVPAPPQDK</sequence>
<gene>
    <name evidence="2" type="ORF">L227DRAFT_614457</name>
</gene>
<protein>
    <submittedName>
        <fullName evidence="2">Uncharacterized protein</fullName>
    </submittedName>
</protein>
<feature type="region of interest" description="Disordered" evidence="1">
    <location>
        <begin position="598"/>
        <end position="662"/>
    </location>
</feature>
<feature type="compositionally biased region" description="Basic and acidic residues" evidence="1">
    <location>
        <begin position="885"/>
        <end position="908"/>
    </location>
</feature>
<accession>A0A5C2RZY2</accession>
<feature type="region of interest" description="Disordered" evidence="1">
    <location>
        <begin position="184"/>
        <end position="251"/>
    </location>
</feature>
<keyword evidence="3" id="KW-1185">Reference proteome</keyword>
<proteinExistence type="predicted"/>
<feature type="compositionally biased region" description="Low complexity" evidence="1">
    <location>
        <begin position="1049"/>
        <end position="1061"/>
    </location>
</feature>
<evidence type="ECO:0000256" key="1">
    <source>
        <dbReference type="SAM" id="MobiDB-lite"/>
    </source>
</evidence>
<feature type="compositionally biased region" description="Pro residues" evidence="1">
    <location>
        <begin position="960"/>
        <end position="972"/>
    </location>
</feature>
<feature type="region of interest" description="Disordered" evidence="1">
    <location>
        <begin position="403"/>
        <end position="449"/>
    </location>
</feature>